<dbReference type="Pfam" id="PF22893">
    <property type="entry name" value="ULD_2"/>
    <property type="match status" value="1"/>
</dbReference>
<reference evidence="3" key="1">
    <citation type="submission" date="2022-11" db="EMBL/GenBank/DDBJ databases">
        <title>Chromosomal genome sequence assembly and mating type (MAT) locus characterization of the leprose asexual lichenized fungus Lepraria neglecta (Nyl.) Erichsen.</title>
        <authorList>
            <person name="Allen J.L."/>
            <person name="Pfeffer B."/>
        </authorList>
    </citation>
    <scope>NUCLEOTIDE SEQUENCE</scope>
    <source>
        <strain evidence="3">Allen 5258</strain>
    </source>
</reference>
<evidence type="ECO:0000256" key="1">
    <source>
        <dbReference type="SAM" id="MobiDB-lite"/>
    </source>
</evidence>
<dbReference type="PANTHER" id="PTHR38886">
    <property type="entry name" value="SESA DOMAIN-CONTAINING PROTEIN"/>
    <property type="match status" value="1"/>
</dbReference>
<gene>
    <name evidence="3" type="ORF">OEA41_002432</name>
</gene>
<comment type="caution">
    <text evidence="3">The sequence shown here is derived from an EMBL/GenBank/DDBJ whole genome shotgun (WGS) entry which is preliminary data.</text>
</comment>
<evidence type="ECO:0000259" key="2">
    <source>
        <dbReference type="Pfam" id="PF22893"/>
    </source>
</evidence>
<dbReference type="PANTHER" id="PTHR38886:SF1">
    <property type="entry name" value="NACHT-NTPASE AND P-LOOP NTPASES N-TERMINAL DOMAIN-CONTAINING PROTEIN"/>
    <property type="match status" value="1"/>
</dbReference>
<keyword evidence="4" id="KW-1185">Reference proteome</keyword>
<organism evidence="3 4">
    <name type="scientific">Lepraria neglecta</name>
    <dbReference type="NCBI Taxonomy" id="209136"/>
    <lineage>
        <taxon>Eukaryota</taxon>
        <taxon>Fungi</taxon>
        <taxon>Dikarya</taxon>
        <taxon>Ascomycota</taxon>
        <taxon>Pezizomycotina</taxon>
        <taxon>Lecanoromycetes</taxon>
        <taxon>OSLEUM clade</taxon>
        <taxon>Lecanoromycetidae</taxon>
        <taxon>Lecanorales</taxon>
        <taxon>Lecanorineae</taxon>
        <taxon>Stereocaulaceae</taxon>
        <taxon>Lepraria</taxon>
    </lineage>
</organism>
<proteinExistence type="predicted"/>
<dbReference type="EMBL" id="JASNWA010000006">
    <property type="protein sequence ID" value="KAK3175186.1"/>
    <property type="molecule type" value="Genomic_DNA"/>
</dbReference>
<name>A0AAE0DMD7_9LECA</name>
<evidence type="ECO:0000313" key="4">
    <source>
        <dbReference type="Proteomes" id="UP001276659"/>
    </source>
</evidence>
<feature type="region of interest" description="Disordered" evidence="1">
    <location>
        <begin position="457"/>
        <end position="478"/>
    </location>
</feature>
<protein>
    <recommendedName>
        <fullName evidence="2">Ubiquitin-like domain-containing protein</fullName>
    </recommendedName>
</protein>
<accession>A0AAE0DMD7</accession>
<dbReference type="InterPro" id="IPR054464">
    <property type="entry name" value="ULD_fung"/>
</dbReference>
<dbReference type="Proteomes" id="UP001276659">
    <property type="component" value="Unassembled WGS sequence"/>
</dbReference>
<sequence>MPVTFGSVGDIISISIIIKDIVNSLDHSRGSSVEYQATIRELWNLDRALLQVELIFQSCEQTVELNALRAIAGQCVEQCRKCVTKFRDQISHFQRSLQTGHSGNFLKDVASKIRWQFSVKSLAKFRTEIHAHCVTINMLLATTGVKLTTLNDERMNKRLKQSELAYADTSATHASLLADIKRQLEENHTIIGTGRSEIRELGSRLDVDYFRTVGADCTSLMQDILRENFKTYEAIATLQSQIPAQLERSWTQEPATLEDALGRITPIHLEFIETWEAFDAVLEVRFRQLPGHRKIKQKQYVLRADAMKKDLEPSVAFKNSFLPGQRIDMSMIFDSRSRGISSCPGCKLATNKTEEELDSQTKCVRCGMWYQRIMETPYESIFNSCHDLIANPMEIPSTRQPLKRRRREGVEVDDDPAHFRRVRLKCRYSPPPLPPPKYICDLSAGIDPGSVWQNKPSNLNLSQWSSPNNGSEGQSEPF</sequence>
<feature type="domain" description="Ubiquitin-like" evidence="2">
    <location>
        <begin position="251"/>
        <end position="334"/>
    </location>
</feature>
<dbReference type="AlphaFoldDB" id="A0AAE0DMD7"/>
<evidence type="ECO:0000313" key="3">
    <source>
        <dbReference type="EMBL" id="KAK3175186.1"/>
    </source>
</evidence>